<dbReference type="SMART" id="SM00388">
    <property type="entry name" value="HisKA"/>
    <property type="match status" value="1"/>
</dbReference>
<dbReference type="Proteomes" id="UP000547058">
    <property type="component" value="Unassembled WGS sequence"/>
</dbReference>
<dbReference type="Gene3D" id="3.30.565.10">
    <property type="entry name" value="Histidine kinase-like ATPase, C-terminal domain"/>
    <property type="match status" value="1"/>
</dbReference>
<keyword evidence="6" id="KW-0808">Transferase</keyword>
<dbReference type="PANTHER" id="PTHR43065:SF42">
    <property type="entry name" value="TWO-COMPONENT SENSOR PPRA"/>
    <property type="match status" value="1"/>
</dbReference>
<dbReference type="InterPro" id="IPR004358">
    <property type="entry name" value="Sig_transdc_His_kin-like_C"/>
</dbReference>
<dbReference type="PRINTS" id="PR00344">
    <property type="entry name" value="BCTRLSENSOR"/>
</dbReference>
<keyword evidence="3" id="KW-0597">Phosphoprotein</keyword>
<dbReference type="PANTHER" id="PTHR43065">
    <property type="entry name" value="SENSOR HISTIDINE KINASE"/>
    <property type="match status" value="1"/>
</dbReference>
<dbReference type="Pfam" id="PF02518">
    <property type="entry name" value="HATPase_c"/>
    <property type="match status" value="1"/>
</dbReference>
<evidence type="ECO:0000256" key="3">
    <source>
        <dbReference type="ARBA" id="ARBA00022553"/>
    </source>
</evidence>
<dbReference type="SUPFAM" id="SSF55874">
    <property type="entry name" value="ATPase domain of HSP90 chaperone/DNA topoisomerase II/histidine kinase"/>
    <property type="match status" value="1"/>
</dbReference>
<accession>A0A7W3IIS6</accession>
<dbReference type="InterPro" id="IPR036097">
    <property type="entry name" value="HisK_dim/P_sf"/>
</dbReference>
<dbReference type="EMBL" id="JACGXS010000011">
    <property type="protein sequence ID" value="MBA8683405.1"/>
    <property type="molecule type" value="Genomic_DNA"/>
</dbReference>
<feature type="transmembrane region" description="Helical" evidence="4">
    <location>
        <begin position="66"/>
        <end position="86"/>
    </location>
</feature>
<feature type="domain" description="Histidine kinase" evidence="5">
    <location>
        <begin position="240"/>
        <end position="453"/>
    </location>
</feature>
<dbReference type="RefSeq" id="WP_182340915.1">
    <property type="nucleotide sequence ID" value="NZ_JACGXS010000011.1"/>
</dbReference>
<gene>
    <name evidence="6" type="ORF">H4O11_16520</name>
</gene>
<evidence type="ECO:0000313" key="6">
    <source>
        <dbReference type="EMBL" id="MBA8683405.1"/>
    </source>
</evidence>
<keyword evidence="6" id="KW-0418">Kinase</keyword>
<name>A0A7W3IIS6_9GAMM</name>
<feature type="transmembrane region" description="Helical" evidence="4">
    <location>
        <begin position="178"/>
        <end position="197"/>
    </location>
</feature>
<proteinExistence type="predicted"/>
<evidence type="ECO:0000259" key="5">
    <source>
        <dbReference type="PROSITE" id="PS50109"/>
    </source>
</evidence>
<protein>
    <recommendedName>
        <fullName evidence="2">histidine kinase</fullName>
        <ecNumber evidence="2">2.7.13.3</ecNumber>
    </recommendedName>
</protein>
<dbReference type="InterPro" id="IPR005467">
    <property type="entry name" value="His_kinase_dom"/>
</dbReference>
<keyword evidence="4" id="KW-0812">Transmembrane</keyword>
<feature type="transmembrane region" description="Helical" evidence="4">
    <location>
        <begin position="117"/>
        <end position="136"/>
    </location>
</feature>
<dbReference type="Gene3D" id="1.10.287.130">
    <property type="match status" value="1"/>
</dbReference>
<feature type="transmembrane region" description="Helical" evidence="4">
    <location>
        <begin position="93"/>
        <end position="111"/>
    </location>
</feature>
<comment type="caution">
    <text evidence="6">The sequence shown here is derived from an EMBL/GenBank/DDBJ whole genome shotgun (WGS) entry which is preliminary data.</text>
</comment>
<comment type="catalytic activity">
    <reaction evidence="1">
        <text>ATP + protein L-histidine = ADP + protein N-phospho-L-histidine.</text>
        <dbReference type="EC" id="2.7.13.3"/>
    </reaction>
</comment>
<dbReference type="InterPro" id="IPR003594">
    <property type="entry name" value="HATPase_dom"/>
</dbReference>
<dbReference type="GO" id="GO:0000155">
    <property type="term" value="F:phosphorelay sensor kinase activity"/>
    <property type="evidence" value="ECO:0007669"/>
    <property type="project" value="InterPro"/>
</dbReference>
<reference evidence="6 7" key="1">
    <citation type="submission" date="2020-08" db="EMBL/GenBank/DDBJ databases">
        <title>Stenotrophomonas tumulicola JCM 30961.</title>
        <authorList>
            <person name="Deng Y."/>
        </authorList>
    </citation>
    <scope>NUCLEOTIDE SEQUENCE [LARGE SCALE GENOMIC DNA]</scope>
    <source>
        <strain evidence="6 7">JCM 30961</strain>
    </source>
</reference>
<dbReference type="EC" id="2.7.13.3" evidence="2"/>
<feature type="transmembrane region" description="Helical" evidence="4">
    <location>
        <begin position="141"/>
        <end position="158"/>
    </location>
</feature>
<evidence type="ECO:0000256" key="2">
    <source>
        <dbReference type="ARBA" id="ARBA00012438"/>
    </source>
</evidence>
<keyword evidence="4" id="KW-1133">Transmembrane helix</keyword>
<evidence type="ECO:0000256" key="1">
    <source>
        <dbReference type="ARBA" id="ARBA00000085"/>
    </source>
</evidence>
<dbReference type="InterPro" id="IPR003661">
    <property type="entry name" value="HisK_dim/P_dom"/>
</dbReference>
<organism evidence="6 7">
    <name type="scientific">Stenotrophomonas tumulicola</name>
    <dbReference type="NCBI Taxonomy" id="1685415"/>
    <lineage>
        <taxon>Bacteria</taxon>
        <taxon>Pseudomonadati</taxon>
        <taxon>Pseudomonadota</taxon>
        <taxon>Gammaproteobacteria</taxon>
        <taxon>Lysobacterales</taxon>
        <taxon>Lysobacteraceae</taxon>
        <taxon>Stenotrophomonas</taxon>
    </lineage>
</organism>
<dbReference type="SUPFAM" id="SSF47384">
    <property type="entry name" value="Homodimeric domain of signal transducing histidine kinase"/>
    <property type="match status" value="1"/>
</dbReference>
<evidence type="ECO:0000313" key="7">
    <source>
        <dbReference type="Proteomes" id="UP000547058"/>
    </source>
</evidence>
<dbReference type="CDD" id="cd00082">
    <property type="entry name" value="HisKA"/>
    <property type="match status" value="1"/>
</dbReference>
<keyword evidence="7" id="KW-1185">Reference proteome</keyword>
<evidence type="ECO:0000256" key="4">
    <source>
        <dbReference type="SAM" id="Phobius"/>
    </source>
</evidence>
<dbReference type="AlphaFoldDB" id="A0A7W3IIS6"/>
<sequence length="453" mass="49955">MSQVSPPSSSSTWRRWLQAWTPAALNDDVDRRMAPAIQLLLLFYGVALPLNWLWQLGDRPVPRGWTLVLATDLLTAAAALIGVALVRRGHLRRAVCLFIIALLGSSCITWHKLGAHALLIDQTPLLLLLAMAALVLGRRALWLTWFGILGVFFVGMHTDYHAGHDGQWTANAMHNGPSLLLAWLIIAFILDRTASALRDGLVRERRHGDALREEMRQRAKLQEHLLHAQKLEIAGRLTSGIAHDFNNVLAVIRGFCDERNRAAGSPLQREAALVDALEGIDVAARRGNHICRALLRFSRQDSVDAERFCVRTALVELLPMLRQLFVNRSQLKLGEVNGAAHLFMDRNQFDLVLLNLVANARDALGAHARGGVRIEVMYSTGSVHLIVTDHGHGMDALTRQRMFEPFFSTKPRDQGTGLGLAVVNDVVHANGGRIEVHSTHGAGTRIGLLLPAA</sequence>
<keyword evidence="4" id="KW-0472">Membrane</keyword>
<feature type="transmembrane region" description="Helical" evidence="4">
    <location>
        <begin position="36"/>
        <end position="54"/>
    </location>
</feature>
<dbReference type="PROSITE" id="PS50109">
    <property type="entry name" value="HIS_KIN"/>
    <property type="match status" value="1"/>
</dbReference>
<dbReference type="InterPro" id="IPR036890">
    <property type="entry name" value="HATPase_C_sf"/>
</dbReference>
<dbReference type="SMART" id="SM00387">
    <property type="entry name" value="HATPase_c"/>
    <property type="match status" value="1"/>
</dbReference>